<evidence type="ECO:0000313" key="2">
    <source>
        <dbReference type="Proteomes" id="UP000275408"/>
    </source>
</evidence>
<dbReference type="AlphaFoldDB" id="A0A3M6TX39"/>
<dbReference type="Proteomes" id="UP000275408">
    <property type="component" value="Unassembled WGS sequence"/>
</dbReference>
<proteinExistence type="predicted"/>
<evidence type="ECO:0000313" key="1">
    <source>
        <dbReference type="EMBL" id="RMX45957.1"/>
    </source>
</evidence>
<name>A0A3M6TX39_POCDA</name>
<accession>A0A3M6TX39</accession>
<comment type="caution">
    <text evidence="1">The sequence shown here is derived from an EMBL/GenBank/DDBJ whole genome shotgun (WGS) entry which is preliminary data.</text>
</comment>
<protein>
    <submittedName>
        <fullName evidence="1">Uncharacterized protein</fullName>
    </submittedName>
</protein>
<gene>
    <name evidence="1" type="ORF">pdam_00020987</name>
</gene>
<organism evidence="1 2">
    <name type="scientific">Pocillopora damicornis</name>
    <name type="common">Cauliflower coral</name>
    <name type="synonym">Millepora damicornis</name>
    <dbReference type="NCBI Taxonomy" id="46731"/>
    <lineage>
        <taxon>Eukaryota</taxon>
        <taxon>Metazoa</taxon>
        <taxon>Cnidaria</taxon>
        <taxon>Anthozoa</taxon>
        <taxon>Hexacorallia</taxon>
        <taxon>Scleractinia</taxon>
        <taxon>Astrocoeniina</taxon>
        <taxon>Pocilloporidae</taxon>
        <taxon>Pocillopora</taxon>
    </lineage>
</organism>
<keyword evidence="2" id="KW-1185">Reference proteome</keyword>
<reference evidence="1 2" key="1">
    <citation type="journal article" date="2018" name="Sci. Rep.">
        <title>Comparative analysis of the Pocillopora damicornis genome highlights role of immune system in coral evolution.</title>
        <authorList>
            <person name="Cunning R."/>
            <person name="Bay R.A."/>
            <person name="Gillette P."/>
            <person name="Baker A.C."/>
            <person name="Traylor-Knowles N."/>
        </authorList>
    </citation>
    <scope>NUCLEOTIDE SEQUENCE [LARGE SCALE GENOMIC DNA]</scope>
    <source>
        <strain evidence="1">RSMAS</strain>
        <tissue evidence="1">Whole animal</tissue>
    </source>
</reference>
<dbReference type="EMBL" id="RCHS01002740">
    <property type="protein sequence ID" value="RMX45957.1"/>
    <property type="molecule type" value="Genomic_DNA"/>
</dbReference>
<sequence>MNRLNETDDAKLEQQRRVNFIEEPETREFLNDSVMNSEKVGSEKGSKVPVIQREGATIAERQVDLQNAITWVRKELQELQLQDKNLARQLIALRQRIKNMTRVEGDDILNDSEATESFDSGISAM</sequence>